<evidence type="ECO:0000259" key="3">
    <source>
        <dbReference type="Pfam" id="PF03399"/>
    </source>
</evidence>
<keyword evidence="2" id="KW-0812">Transmembrane</keyword>
<proteinExistence type="predicted"/>
<gene>
    <name evidence="4" type="ORF">AV274_0707</name>
</gene>
<feature type="region of interest" description="Disordered" evidence="1">
    <location>
        <begin position="1207"/>
        <end position="1236"/>
    </location>
</feature>
<dbReference type="Gene3D" id="1.25.40.990">
    <property type="match status" value="1"/>
</dbReference>
<evidence type="ECO:0000313" key="5">
    <source>
        <dbReference type="Proteomes" id="UP000078348"/>
    </source>
</evidence>
<keyword evidence="2" id="KW-1133">Transmembrane helix</keyword>
<dbReference type="Proteomes" id="UP000078348">
    <property type="component" value="Unassembled WGS sequence"/>
</dbReference>
<reference evidence="4 5" key="1">
    <citation type="submission" date="2016-05" db="EMBL/GenBank/DDBJ databases">
        <title>Nuclear genome of Blastocystis sp. subtype 1 NandII.</title>
        <authorList>
            <person name="Gentekaki E."/>
            <person name="Curtis B."/>
            <person name="Stairs C."/>
            <person name="Eme L."/>
            <person name="Herman E."/>
            <person name="Klimes V."/>
            <person name="Arias M.C."/>
            <person name="Elias M."/>
            <person name="Hilliou F."/>
            <person name="Klute M."/>
            <person name="Malik S.-B."/>
            <person name="Pightling A."/>
            <person name="Rachubinski R."/>
            <person name="Salas D."/>
            <person name="Schlacht A."/>
            <person name="Suga H."/>
            <person name="Archibald J."/>
            <person name="Ball S.G."/>
            <person name="Clark G."/>
            <person name="Dacks J."/>
            <person name="Van Der Giezen M."/>
            <person name="Tsaousis A."/>
            <person name="Roger A."/>
        </authorList>
    </citation>
    <scope>NUCLEOTIDE SEQUENCE [LARGE SCALE GENOMIC DNA]</scope>
    <source>
        <strain evidence="5">ATCC 50177 / NandII</strain>
    </source>
</reference>
<accession>A0A196SKJ6</accession>
<dbReference type="AlphaFoldDB" id="A0A196SKJ6"/>
<feature type="region of interest" description="Disordered" evidence="1">
    <location>
        <begin position="511"/>
        <end position="572"/>
    </location>
</feature>
<keyword evidence="5" id="KW-1185">Reference proteome</keyword>
<protein>
    <recommendedName>
        <fullName evidence="3">SAC3/GANP/THP3 conserved domain-containing protein</fullName>
    </recommendedName>
</protein>
<name>A0A196SKJ6_BLAHN</name>
<feature type="compositionally biased region" description="Basic and acidic residues" evidence="1">
    <location>
        <begin position="519"/>
        <end position="572"/>
    </location>
</feature>
<comment type="caution">
    <text evidence="4">The sequence shown here is derived from an EMBL/GenBank/DDBJ whole genome shotgun (WGS) entry which is preliminary data.</text>
</comment>
<organism evidence="4 5">
    <name type="scientific">Blastocystis sp. subtype 1 (strain ATCC 50177 / NandII)</name>
    <dbReference type="NCBI Taxonomy" id="478820"/>
    <lineage>
        <taxon>Eukaryota</taxon>
        <taxon>Sar</taxon>
        <taxon>Stramenopiles</taxon>
        <taxon>Bigyra</taxon>
        <taxon>Opalozoa</taxon>
        <taxon>Opalinata</taxon>
        <taxon>Blastocystidae</taxon>
        <taxon>Blastocystis</taxon>
    </lineage>
</organism>
<evidence type="ECO:0000256" key="1">
    <source>
        <dbReference type="SAM" id="MobiDB-lite"/>
    </source>
</evidence>
<dbReference type="InterPro" id="IPR005062">
    <property type="entry name" value="SAC3/GANP/THP3_conserved"/>
</dbReference>
<feature type="compositionally biased region" description="Basic and acidic residues" evidence="1">
    <location>
        <begin position="1216"/>
        <end position="1236"/>
    </location>
</feature>
<keyword evidence="2" id="KW-0472">Membrane</keyword>
<feature type="domain" description="SAC3/GANP/THP3 conserved" evidence="3">
    <location>
        <begin position="7"/>
        <end position="191"/>
    </location>
</feature>
<evidence type="ECO:0000313" key="4">
    <source>
        <dbReference type="EMBL" id="OAO17568.1"/>
    </source>
</evidence>
<dbReference type="EMBL" id="LXWW01000025">
    <property type="protein sequence ID" value="OAO17568.1"/>
    <property type="molecule type" value="Genomic_DNA"/>
</dbReference>
<evidence type="ECO:0000256" key="2">
    <source>
        <dbReference type="SAM" id="Phobius"/>
    </source>
</evidence>
<feature type="transmembrane region" description="Helical" evidence="2">
    <location>
        <begin position="1172"/>
        <end position="1194"/>
    </location>
</feature>
<sequence length="1236" mass="140485">MVYVEAEQQDKVHFLEGINQYMIDEDTGRQLNQNETLVKVYVRSNDQEVKNASILRPPAILEKAVLFLFHHLYAFIHDRLKMIHRDSIWQGTDCYYQIAILIRIHEYMCRFMILATHYCFADTDFFSSRNKSLGSWFAKLVEFYVIALKQGKYDCLRNCAEFMTYYTIYANNLRQKAKNDRMTFSSTVSKMQLLIDTVNTHLSEEEQKRNTTMMEFVMKMIDCKERRDAEGLRTCFDNLPPLHVILFFYDEMASIRSDQALLLSRLNHSIGITGKVDEVSSVLFCNDDEASEILKAFDIDYDPSTHNLISTAKFAPKTVKYTKAFSLIQHKLDPFSLEDTILGASLVLPSPSPLLSHSFAYPIPQPLAPDALHGDSAAAQEGAPQLSSYFNIKQNGGNPQPAKNMISPVLPAQNETPMPIHNEIPIPIHNETPIPIHNETPAPVHSLLTQLHSASNASPFMHLSASKSVHFNAQEPAYAFSECDGGGDECSDDEYVFSCAFSDSLMKKCLKKKEEEEEEKKRREERRKKEEEERKRKEEEEKKKKEEEKKREAARRQEEAKKERQRQLDAVKTRFTTQLNELQKKSELLEKDATKRLSALSARLTTLSKQCADATSGAKKKKEALMEMLRTKKRQFRRNLRIRESERFCCVNGSLQLFEALKPSPMKLRCVSSWREKRAKTEEAVSLAVERSHKRCDVRVCFGHSASTSELEFSRFFAHFTFPPTAESSLHLVSSPRDADLFVRLHVVRSAQQEDCCDEEGAIGGPHRIECVVCPAWLVSSVRTKNAVILGSVDEVKPFVSKWREMMEEVVKEKEAGSAGVAMNEWLWSVVSLYLDWKWNCVDEEEFVRRVFREVADAMKEQGMSGEARTVEEAGRRVRSLGDVRLLSGSKWDIKIPFEKLRAVEKRIATVDLGSLKKERMKQEEVTTNPNPSLLELDFRREVELSKALEKTMMENVTEPDLASLMDSIEIDACSVLYYPILCLLLLVVVSASSECGVFTSSCHSSGEKSVIDKSYLVGDKNGQMEEMYLSEVTFFSGNCSDPLFTITKKATVNSRSVEDDTHTKYRTVINAIEVTISDFDLLKEDGIVCTVDEETVFPIPITDVDCYYSSIPILDGYKRLIGSSMDVQVEYKDDSILINGVENVLNSENGCKTIAPTEAPTEAPEDTRKSVMNIVAAILLFLLIVFLIVKCVLSYKDDSHTLKKEAESAISPVEVEMKPQTEPKEPKEPKEPAAE</sequence>
<dbReference type="Pfam" id="PF03399">
    <property type="entry name" value="SAC3_GANP"/>
    <property type="match status" value="1"/>
</dbReference>